<evidence type="ECO:0000256" key="1">
    <source>
        <dbReference type="ARBA" id="ARBA00023015"/>
    </source>
</evidence>
<dbReference type="SMART" id="SM00342">
    <property type="entry name" value="HTH_ARAC"/>
    <property type="match status" value="1"/>
</dbReference>
<evidence type="ECO:0000256" key="3">
    <source>
        <dbReference type="ARBA" id="ARBA00023163"/>
    </source>
</evidence>
<organism evidence="5 6">
    <name type="scientific">Glutamicibacter creatinolyticus</name>
    <dbReference type="NCBI Taxonomy" id="162496"/>
    <lineage>
        <taxon>Bacteria</taxon>
        <taxon>Bacillati</taxon>
        <taxon>Actinomycetota</taxon>
        <taxon>Actinomycetes</taxon>
        <taxon>Micrococcales</taxon>
        <taxon>Micrococcaceae</taxon>
        <taxon>Glutamicibacter</taxon>
    </lineage>
</organism>
<sequence length="266" mass="28913">MAGEAGDERGVLYPASLPHFERHDPPPSLAETVQWFWLARWDLAPNQVRRQQLLTFPTLNLVVQPGSVLLSGPSTGTSHRDLEGRGWVLAALLQPAAAEQLGVNPAALAGRELPFPQPALQGRVEALMAHAVPASDAFEAIEVLARWLAKLPKPSDTGLLTNRMLRLVATNRSMTQVSDLADALDVGVRSLQRLSAAHLGVPPLQVIRRYRVQEAAMRLRGEPGLSLARLAAELSYTDQAHFATDFRRFIGLTPGSYQRQAAASSS</sequence>
<dbReference type="GO" id="GO:0043565">
    <property type="term" value="F:sequence-specific DNA binding"/>
    <property type="evidence" value="ECO:0007669"/>
    <property type="project" value="InterPro"/>
</dbReference>
<dbReference type="Gene3D" id="1.10.10.60">
    <property type="entry name" value="Homeodomain-like"/>
    <property type="match status" value="1"/>
</dbReference>
<evidence type="ECO:0000313" key="5">
    <source>
        <dbReference type="EMBL" id="QCY47784.1"/>
    </source>
</evidence>
<protein>
    <submittedName>
        <fullName evidence="5">AraC family transcriptional regulator</fullName>
    </submittedName>
</protein>
<keyword evidence="6" id="KW-1185">Reference proteome</keyword>
<keyword evidence="3" id="KW-0804">Transcription</keyword>
<dbReference type="InterPro" id="IPR046532">
    <property type="entry name" value="DUF6597"/>
</dbReference>
<dbReference type="SUPFAM" id="SSF46689">
    <property type="entry name" value="Homeodomain-like"/>
    <property type="match status" value="1"/>
</dbReference>
<keyword evidence="2" id="KW-0238">DNA-binding</keyword>
<dbReference type="EMBL" id="CP034412">
    <property type="protein sequence ID" value="QCY47784.1"/>
    <property type="molecule type" value="Genomic_DNA"/>
</dbReference>
<dbReference type="Pfam" id="PF12833">
    <property type="entry name" value="HTH_18"/>
    <property type="match status" value="1"/>
</dbReference>
<dbReference type="Proteomes" id="UP000307000">
    <property type="component" value="Chromosome"/>
</dbReference>
<feature type="domain" description="HTH araC/xylS-type" evidence="4">
    <location>
        <begin position="162"/>
        <end position="260"/>
    </location>
</feature>
<name>A0A5B7WWX6_9MICC</name>
<dbReference type="GO" id="GO:0003700">
    <property type="term" value="F:DNA-binding transcription factor activity"/>
    <property type="evidence" value="ECO:0007669"/>
    <property type="project" value="InterPro"/>
</dbReference>
<dbReference type="PROSITE" id="PS01124">
    <property type="entry name" value="HTH_ARAC_FAMILY_2"/>
    <property type="match status" value="1"/>
</dbReference>
<dbReference type="InterPro" id="IPR050204">
    <property type="entry name" value="AraC_XylS_family_regulators"/>
</dbReference>
<dbReference type="InterPro" id="IPR018060">
    <property type="entry name" value="HTH_AraC"/>
</dbReference>
<dbReference type="Pfam" id="PF20240">
    <property type="entry name" value="DUF6597"/>
    <property type="match status" value="1"/>
</dbReference>
<evidence type="ECO:0000256" key="2">
    <source>
        <dbReference type="ARBA" id="ARBA00023125"/>
    </source>
</evidence>
<accession>A0A5B7WWX6</accession>
<keyword evidence="1" id="KW-0805">Transcription regulation</keyword>
<evidence type="ECO:0000313" key="6">
    <source>
        <dbReference type="Proteomes" id="UP000307000"/>
    </source>
</evidence>
<dbReference type="RefSeq" id="WP_175419400.1">
    <property type="nucleotide sequence ID" value="NZ_CP034412.1"/>
</dbReference>
<gene>
    <name evidence="5" type="ORF">GcLGCM259_2069</name>
</gene>
<dbReference type="AlphaFoldDB" id="A0A5B7WWX6"/>
<dbReference type="InterPro" id="IPR009057">
    <property type="entry name" value="Homeodomain-like_sf"/>
</dbReference>
<proteinExistence type="predicted"/>
<dbReference type="KEGG" id="gcr:GcLGCM259_2069"/>
<reference evidence="5 6" key="1">
    <citation type="submission" date="2018-12" db="EMBL/GenBank/DDBJ databases">
        <title>Complete Genome Sequence of Glutamicibacter creatinolyticus strain LGCM259,isolated from an abscess of a 12-year-old mare in Italy.</title>
        <authorList>
            <person name="Santos R.G."/>
            <person name="Silva A.L."/>
            <person name="Seyffert N."/>
            <person name="Castro T.L.P."/>
            <person name="Attili A.R."/>
            <person name="Rifici C."/>
            <person name="Mazzullo G."/>
            <person name="Brenig B."/>
            <person name="Venanzi F."/>
            <person name="Azevedo V."/>
        </authorList>
    </citation>
    <scope>NUCLEOTIDE SEQUENCE [LARGE SCALE GENOMIC DNA]</scope>
    <source>
        <strain evidence="5 6">LGCM 259</strain>
    </source>
</reference>
<evidence type="ECO:0000259" key="4">
    <source>
        <dbReference type="PROSITE" id="PS01124"/>
    </source>
</evidence>
<dbReference type="PANTHER" id="PTHR46796">
    <property type="entry name" value="HTH-TYPE TRANSCRIPTIONAL ACTIVATOR RHAS-RELATED"/>
    <property type="match status" value="1"/>
</dbReference>